<dbReference type="EMBL" id="CP051177">
    <property type="protein sequence ID" value="QKX50091.1"/>
    <property type="molecule type" value="Genomic_DNA"/>
</dbReference>
<name>A0A7H8Q9B7_9BACL</name>
<reference evidence="2 3" key="1">
    <citation type="submission" date="2020-04" db="EMBL/GenBank/DDBJ databases">
        <authorList>
            <person name="Pajer P."/>
            <person name="Broz P."/>
        </authorList>
    </citation>
    <scope>NUCLEOTIDE SEQUENCE [LARGE SCALE GENOMIC DNA]</scope>
    <source>
        <strain evidence="3">NRL-ATB46093</strain>
    </source>
</reference>
<keyword evidence="3" id="KW-1185">Reference proteome</keyword>
<evidence type="ECO:0000313" key="2">
    <source>
        <dbReference type="EMBL" id="QKX50091.1"/>
    </source>
</evidence>
<dbReference type="Pfam" id="PF25184">
    <property type="entry name" value="YxzE"/>
    <property type="match status" value="1"/>
</dbReference>
<reference evidence="3" key="2">
    <citation type="submission" date="2020-06" db="EMBL/GenBank/DDBJ databases">
        <title>Isolation of Planomicrobium glaciei.</title>
        <authorList>
            <person name="Malisova L."/>
            <person name="Safrankova R."/>
            <person name="Jakubu V."/>
            <person name="Spanelova P."/>
        </authorList>
    </citation>
    <scope>NUCLEOTIDE SEQUENCE [LARGE SCALE GENOMIC DNA]</scope>
    <source>
        <strain evidence="3">NRL-ATB46093</strain>
    </source>
</reference>
<dbReference type="InterPro" id="IPR057360">
    <property type="entry name" value="YxzE"/>
</dbReference>
<evidence type="ECO:0000313" key="3">
    <source>
        <dbReference type="Proteomes" id="UP000509222"/>
    </source>
</evidence>
<proteinExistence type="predicted"/>
<accession>A0A7H8Q9B7</accession>
<dbReference type="RefSeq" id="WP_036811508.1">
    <property type="nucleotide sequence ID" value="NZ_CP051177.1"/>
</dbReference>
<dbReference type="AlphaFoldDB" id="A0A7H8Q9B7"/>
<feature type="compositionally biased region" description="Gly residues" evidence="1">
    <location>
        <begin position="64"/>
        <end position="77"/>
    </location>
</feature>
<feature type="region of interest" description="Disordered" evidence="1">
    <location>
        <begin position="25"/>
        <end position="77"/>
    </location>
</feature>
<dbReference type="Proteomes" id="UP000509222">
    <property type="component" value="Chromosome"/>
</dbReference>
<gene>
    <name evidence="2" type="ORF">HF394_05535</name>
</gene>
<evidence type="ECO:0000256" key="1">
    <source>
        <dbReference type="SAM" id="MobiDB-lite"/>
    </source>
</evidence>
<sequence>MVYVVGLIVFVVIFSLLKDRRSTEQSKSRKTKAAVSNGPINYYGDYEDKDDKWSSDDSSYDGSGSDGGSDGGGGGGE</sequence>
<organism evidence="2 3">
    <name type="scientific">Planococcus glaciei</name>
    <dbReference type="NCBI Taxonomy" id="459472"/>
    <lineage>
        <taxon>Bacteria</taxon>
        <taxon>Bacillati</taxon>
        <taxon>Bacillota</taxon>
        <taxon>Bacilli</taxon>
        <taxon>Bacillales</taxon>
        <taxon>Caryophanaceae</taxon>
        <taxon>Planococcus</taxon>
    </lineage>
</organism>
<protein>
    <submittedName>
        <fullName evidence="2">Uncharacterized protein</fullName>
    </submittedName>
</protein>